<dbReference type="EMBL" id="VSSQ01002380">
    <property type="protein sequence ID" value="MPM15069.1"/>
    <property type="molecule type" value="Genomic_DNA"/>
</dbReference>
<dbReference type="AlphaFoldDB" id="A0A644XG47"/>
<gene>
    <name evidence="1" type="ORF">SDC9_61435</name>
</gene>
<organism evidence="1">
    <name type="scientific">bioreactor metagenome</name>
    <dbReference type="NCBI Taxonomy" id="1076179"/>
    <lineage>
        <taxon>unclassified sequences</taxon>
        <taxon>metagenomes</taxon>
        <taxon>ecological metagenomes</taxon>
    </lineage>
</organism>
<sequence>MGGCAKKEIPVEDDNKSRKLVILHLKKEQKLPFGHYLEMLNLEVL</sequence>
<reference evidence="1" key="1">
    <citation type="submission" date="2019-08" db="EMBL/GenBank/DDBJ databases">
        <authorList>
            <person name="Kucharzyk K."/>
            <person name="Murdoch R.W."/>
            <person name="Higgins S."/>
            <person name="Loffler F."/>
        </authorList>
    </citation>
    <scope>NUCLEOTIDE SEQUENCE</scope>
</reference>
<proteinExistence type="predicted"/>
<name>A0A644XG47_9ZZZZ</name>
<evidence type="ECO:0000313" key="1">
    <source>
        <dbReference type="EMBL" id="MPM15069.1"/>
    </source>
</evidence>
<accession>A0A644XG47</accession>
<protein>
    <submittedName>
        <fullName evidence="1">Uncharacterized protein</fullName>
    </submittedName>
</protein>
<comment type="caution">
    <text evidence="1">The sequence shown here is derived from an EMBL/GenBank/DDBJ whole genome shotgun (WGS) entry which is preliminary data.</text>
</comment>